<name>A0A1L9RGR9_ASPWE</name>
<reference evidence="3" key="1">
    <citation type="journal article" date="2017" name="Genome Biol.">
        <title>Comparative genomics reveals high biological diversity and specific adaptations in the industrially and medically important fungal genus Aspergillus.</title>
        <authorList>
            <person name="de Vries R.P."/>
            <person name="Riley R."/>
            <person name="Wiebenga A."/>
            <person name="Aguilar-Osorio G."/>
            <person name="Amillis S."/>
            <person name="Uchima C.A."/>
            <person name="Anderluh G."/>
            <person name="Asadollahi M."/>
            <person name="Askin M."/>
            <person name="Barry K."/>
            <person name="Battaglia E."/>
            <person name="Bayram O."/>
            <person name="Benocci T."/>
            <person name="Braus-Stromeyer S.A."/>
            <person name="Caldana C."/>
            <person name="Canovas D."/>
            <person name="Cerqueira G.C."/>
            <person name="Chen F."/>
            <person name="Chen W."/>
            <person name="Choi C."/>
            <person name="Clum A."/>
            <person name="Dos Santos R.A."/>
            <person name="Damasio A.R."/>
            <person name="Diallinas G."/>
            <person name="Emri T."/>
            <person name="Fekete E."/>
            <person name="Flipphi M."/>
            <person name="Freyberg S."/>
            <person name="Gallo A."/>
            <person name="Gournas C."/>
            <person name="Habgood R."/>
            <person name="Hainaut M."/>
            <person name="Harispe M.L."/>
            <person name="Henrissat B."/>
            <person name="Hilden K.S."/>
            <person name="Hope R."/>
            <person name="Hossain A."/>
            <person name="Karabika E."/>
            <person name="Karaffa L."/>
            <person name="Karanyi Z."/>
            <person name="Krasevec N."/>
            <person name="Kuo A."/>
            <person name="Kusch H."/>
            <person name="LaButti K."/>
            <person name="Lagendijk E.L."/>
            <person name="Lapidus A."/>
            <person name="Levasseur A."/>
            <person name="Lindquist E."/>
            <person name="Lipzen A."/>
            <person name="Logrieco A.F."/>
            <person name="MacCabe A."/>
            <person name="Maekelae M.R."/>
            <person name="Malavazi I."/>
            <person name="Melin P."/>
            <person name="Meyer V."/>
            <person name="Mielnichuk N."/>
            <person name="Miskei M."/>
            <person name="Molnar A.P."/>
            <person name="Mule G."/>
            <person name="Ngan C.Y."/>
            <person name="Orejas M."/>
            <person name="Orosz E."/>
            <person name="Ouedraogo J.P."/>
            <person name="Overkamp K.M."/>
            <person name="Park H.-S."/>
            <person name="Perrone G."/>
            <person name="Piumi F."/>
            <person name="Punt P.J."/>
            <person name="Ram A.F."/>
            <person name="Ramon A."/>
            <person name="Rauscher S."/>
            <person name="Record E."/>
            <person name="Riano-Pachon D.M."/>
            <person name="Robert V."/>
            <person name="Roehrig J."/>
            <person name="Ruller R."/>
            <person name="Salamov A."/>
            <person name="Salih N.S."/>
            <person name="Samson R.A."/>
            <person name="Sandor E."/>
            <person name="Sanguinetti M."/>
            <person name="Schuetze T."/>
            <person name="Sepcic K."/>
            <person name="Shelest E."/>
            <person name="Sherlock G."/>
            <person name="Sophianopoulou V."/>
            <person name="Squina F.M."/>
            <person name="Sun H."/>
            <person name="Susca A."/>
            <person name="Todd R.B."/>
            <person name="Tsang A."/>
            <person name="Unkles S.E."/>
            <person name="van de Wiele N."/>
            <person name="van Rossen-Uffink D."/>
            <person name="Oliveira J.V."/>
            <person name="Vesth T.C."/>
            <person name="Visser J."/>
            <person name="Yu J.-H."/>
            <person name="Zhou M."/>
            <person name="Andersen M.R."/>
            <person name="Archer D.B."/>
            <person name="Baker S.E."/>
            <person name="Benoit I."/>
            <person name="Brakhage A.A."/>
            <person name="Braus G.H."/>
            <person name="Fischer R."/>
            <person name="Frisvad J.C."/>
            <person name="Goldman G.H."/>
            <person name="Houbraken J."/>
            <person name="Oakley B."/>
            <person name="Pocsi I."/>
            <person name="Scazzocchio C."/>
            <person name="Seiboth B."/>
            <person name="vanKuyk P.A."/>
            <person name="Wortman J."/>
            <person name="Dyer P.S."/>
            <person name="Grigoriev I.V."/>
        </authorList>
    </citation>
    <scope>NUCLEOTIDE SEQUENCE [LARGE SCALE GENOMIC DNA]</scope>
    <source>
        <strain evidence="3">DTO 134E9</strain>
    </source>
</reference>
<proteinExistence type="predicted"/>
<feature type="compositionally biased region" description="Polar residues" evidence="1">
    <location>
        <begin position="8"/>
        <end position="17"/>
    </location>
</feature>
<organism evidence="2 3">
    <name type="scientific">Aspergillus wentii DTO 134E9</name>
    <dbReference type="NCBI Taxonomy" id="1073089"/>
    <lineage>
        <taxon>Eukaryota</taxon>
        <taxon>Fungi</taxon>
        <taxon>Dikarya</taxon>
        <taxon>Ascomycota</taxon>
        <taxon>Pezizomycotina</taxon>
        <taxon>Eurotiomycetes</taxon>
        <taxon>Eurotiomycetidae</taxon>
        <taxon>Eurotiales</taxon>
        <taxon>Aspergillaceae</taxon>
        <taxon>Aspergillus</taxon>
        <taxon>Aspergillus subgen. Cremei</taxon>
    </lineage>
</organism>
<evidence type="ECO:0000313" key="3">
    <source>
        <dbReference type="Proteomes" id="UP000184383"/>
    </source>
</evidence>
<dbReference type="RefSeq" id="XP_040687734.1">
    <property type="nucleotide sequence ID" value="XM_040831074.1"/>
</dbReference>
<protein>
    <submittedName>
        <fullName evidence="2">Uncharacterized protein</fullName>
    </submittedName>
</protein>
<feature type="region of interest" description="Disordered" evidence="1">
    <location>
        <begin position="1"/>
        <end position="23"/>
    </location>
</feature>
<sequence>MGYLTNYEPYTSQSQSFDLKRRTPSEEVISPLRTLYPHVAALQIRSDANAGYFTGYQDTGYWADAYTTQPPGEDYSRPMTGRRHSGEY</sequence>
<accession>A0A1L9RGR9</accession>
<evidence type="ECO:0000256" key="1">
    <source>
        <dbReference type="SAM" id="MobiDB-lite"/>
    </source>
</evidence>
<dbReference type="Proteomes" id="UP000184383">
    <property type="component" value="Unassembled WGS sequence"/>
</dbReference>
<dbReference type="EMBL" id="KV878213">
    <property type="protein sequence ID" value="OJJ34058.1"/>
    <property type="molecule type" value="Genomic_DNA"/>
</dbReference>
<dbReference type="GeneID" id="63746922"/>
<gene>
    <name evidence="2" type="ORF">ASPWEDRAFT_173492</name>
</gene>
<dbReference type="VEuPathDB" id="FungiDB:ASPWEDRAFT_173492"/>
<keyword evidence="3" id="KW-1185">Reference proteome</keyword>
<evidence type="ECO:0000313" key="2">
    <source>
        <dbReference type="EMBL" id="OJJ34058.1"/>
    </source>
</evidence>
<feature type="region of interest" description="Disordered" evidence="1">
    <location>
        <begin position="67"/>
        <end position="88"/>
    </location>
</feature>
<dbReference type="AlphaFoldDB" id="A0A1L9RGR9"/>
<dbReference type="OrthoDB" id="4483326at2759"/>